<keyword evidence="3" id="KW-1185">Reference proteome</keyword>
<evidence type="ECO:0000313" key="2">
    <source>
        <dbReference type="EMBL" id="MFF4776341.1"/>
    </source>
</evidence>
<evidence type="ECO:0000313" key="3">
    <source>
        <dbReference type="Proteomes" id="UP001602119"/>
    </source>
</evidence>
<dbReference type="RefSeq" id="WP_387344673.1">
    <property type="nucleotide sequence ID" value="NZ_JBIAXI010000017.1"/>
</dbReference>
<dbReference type="InterPro" id="IPR002560">
    <property type="entry name" value="Transposase_DDE"/>
</dbReference>
<name>A0ABW6VAG9_MICFU</name>
<reference evidence="2 3" key="1">
    <citation type="submission" date="2024-10" db="EMBL/GenBank/DDBJ databases">
        <title>The Natural Products Discovery Center: Release of the First 8490 Sequenced Strains for Exploring Actinobacteria Biosynthetic Diversity.</title>
        <authorList>
            <person name="Kalkreuter E."/>
            <person name="Kautsar S.A."/>
            <person name="Yang D."/>
            <person name="Bader C.D."/>
            <person name="Teijaro C.N."/>
            <person name="Fluegel L."/>
            <person name="Davis C.M."/>
            <person name="Simpson J.R."/>
            <person name="Lauterbach L."/>
            <person name="Steele A.D."/>
            <person name="Gui C."/>
            <person name="Meng S."/>
            <person name="Li G."/>
            <person name="Viehrig K."/>
            <person name="Ye F."/>
            <person name="Su P."/>
            <person name="Kiefer A.F."/>
            <person name="Nichols A."/>
            <person name="Cepeda A.J."/>
            <person name="Yan W."/>
            <person name="Fan B."/>
            <person name="Jiang Y."/>
            <person name="Adhikari A."/>
            <person name="Zheng C.-J."/>
            <person name="Schuster L."/>
            <person name="Cowan T.M."/>
            <person name="Smanski M.J."/>
            <person name="Chevrette M.G."/>
            <person name="De Carvalho L.P.S."/>
            <person name="Shen B."/>
        </authorList>
    </citation>
    <scope>NUCLEOTIDE SEQUENCE [LARGE SCALE GENOMIC DNA]</scope>
    <source>
        <strain evidence="2 3">NPDC001281</strain>
    </source>
</reference>
<dbReference type="EMBL" id="JBIAXI010000017">
    <property type="protein sequence ID" value="MFF4776341.1"/>
    <property type="molecule type" value="Genomic_DNA"/>
</dbReference>
<dbReference type="Pfam" id="PF01610">
    <property type="entry name" value="DDE_Tnp_ISL3"/>
    <property type="match status" value="1"/>
</dbReference>
<protein>
    <submittedName>
        <fullName evidence="2">Transposase</fullName>
    </submittedName>
</protein>
<evidence type="ECO:0000259" key="1">
    <source>
        <dbReference type="Pfam" id="PF01610"/>
    </source>
</evidence>
<feature type="domain" description="Transposase IS204/IS1001/IS1096/IS1165 DDE" evidence="1">
    <location>
        <begin position="16"/>
        <end position="71"/>
    </location>
</feature>
<sequence>MDGACDLVFCGTVGASVPELQTLAETISLWRAEIARGVATGHSNAAAEGVNRLVKLVYRTGFGFRDVTNQQRRSRYAASRGTRAVWLSPAWLQETAWHGEPSAMPTPATLPPRKHRSGHVDLLVEADDRRSHTVTTIWTQPVAA</sequence>
<accession>A0ABW6VAG9</accession>
<organism evidence="2 3">
    <name type="scientific">Microtetraspora fusca</name>
    <dbReference type="NCBI Taxonomy" id="1997"/>
    <lineage>
        <taxon>Bacteria</taxon>
        <taxon>Bacillati</taxon>
        <taxon>Actinomycetota</taxon>
        <taxon>Actinomycetes</taxon>
        <taxon>Streptosporangiales</taxon>
        <taxon>Streptosporangiaceae</taxon>
        <taxon>Microtetraspora</taxon>
    </lineage>
</organism>
<dbReference type="Proteomes" id="UP001602119">
    <property type="component" value="Unassembled WGS sequence"/>
</dbReference>
<gene>
    <name evidence="2" type="ORF">ACFY05_26110</name>
</gene>
<proteinExistence type="predicted"/>
<comment type="caution">
    <text evidence="2">The sequence shown here is derived from an EMBL/GenBank/DDBJ whole genome shotgun (WGS) entry which is preliminary data.</text>
</comment>